<feature type="compositionally biased region" description="Polar residues" evidence="1">
    <location>
        <begin position="194"/>
        <end position="205"/>
    </location>
</feature>
<comment type="caution">
    <text evidence="2">The sequence shown here is derived from an EMBL/GenBank/DDBJ whole genome shotgun (WGS) entry which is preliminary data.</text>
</comment>
<evidence type="ECO:0000313" key="2">
    <source>
        <dbReference type="EMBL" id="ROL78398.1"/>
    </source>
</evidence>
<dbReference type="Proteomes" id="UP000285286">
    <property type="component" value="Unassembled WGS sequence"/>
</dbReference>
<proteinExistence type="predicted"/>
<reference evidence="2 3" key="1">
    <citation type="submission" date="2016-10" db="EMBL/GenBank/DDBJ databases">
        <title>Comparative genome analysis of multiple Pseudomonas spp. focuses on biocontrol and plant growth promoting traits.</title>
        <authorList>
            <person name="Tao X.-Y."/>
            <person name="Taylor C.G."/>
        </authorList>
    </citation>
    <scope>NUCLEOTIDE SEQUENCE [LARGE SCALE GENOMIC DNA]</scope>
    <source>
        <strain evidence="2 3">15D11</strain>
    </source>
</reference>
<dbReference type="AlphaFoldDB" id="A0A423DZJ1"/>
<protein>
    <submittedName>
        <fullName evidence="2">Uncharacterized protein</fullName>
    </submittedName>
</protein>
<accession>A0A423DZJ1</accession>
<keyword evidence="3" id="KW-1185">Reference proteome</keyword>
<evidence type="ECO:0000256" key="1">
    <source>
        <dbReference type="SAM" id="MobiDB-lite"/>
    </source>
</evidence>
<organism evidence="2 3">
    <name type="scientific">Pseudomonas vranovensis</name>
    <dbReference type="NCBI Taxonomy" id="321661"/>
    <lineage>
        <taxon>Bacteria</taxon>
        <taxon>Pseudomonadati</taxon>
        <taxon>Pseudomonadota</taxon>
        <taxon>Gammaproteobacteria</taxon>
        <taxon>Pseudomonadales</taxon>
        <taxon>Pseudomonadaceae</taxon>
        <taxon>Pseudomonas</taxon>
    </lineage>
</organism>
<gene>
    <name evidence="2" type="ORF">BHU25_01775</name>
</gene>
<dbReference type="EMBL" id="MOAM01000005">
    <property type="protein sequence ID" value="ROL78398.1"/>
    <property type="molecule type" value="Genomic_DNA"/>
</dbReference>
<name>A0A423DZJ1_9PSED</name>
<evidence type="ECO:0000313" key="3">
    <source>
        <dbReference type="Proteomes" id="UP000285286"/>
    </source>
</evidence>
<feature type="region of interest" description="Disordered" evidence="1">
    <location>
        <begin position="169"/>
        <end position="205"/>
    </location>
</feature>
<sequence>MLGQRHHFGNHQRIAGNDHLVAGLGYLPCPDRPHVGHALTKGQQQRAHALKVGRLTTGHDRQSAGFGAWRAAGDRGVEPVHAGFRRQFAGHLTGSGRLEAGKIHQQLAGLACASNALLTKHHLAHHRRVGQAQHQHIGVLAQLGRGSHLAGTGLDQFGAFVRRAIPHRQRITRGQQPPTHGQAHQPDTGKPQRRTCSAHVQLQTD</sequence>